<accession>A0A8A3P0T8</accession>
<protein>
    <submittedName>
        <fullName evidence="2">Uncharacterized protein</fullName>
    </submittedName>
</protein>
<feature type="region of interest" description="Disordered" evidence="1">
    <location>
        <begin position="158"/>
        <end position="183"/>
    </location>
</feature>
<feature type="region of interest" description="Disordered" evidence="1">
    <location>
        <begin position="281"/>
        <end position="320"/>
    </location>
</feature>
<proteinExistence type="predicted"/>
<feature type="compositionally biased region" description="Polar residues" evidence="1">
    <location>
        <begin position="29"/>
        <end position="43"/>
    </location>
</feature>
<feature type="region of interest" description="Disordered" evidence="1">
    <location>
        <begin position="15"/>
        <end position="89"/>
    </location>
</feature>
<evidence type="ECO:0000256" key="1">
    <source>
        <dbReference type="SAM" id="MobiDB-lite"/>
    </source>
</evidence>
<reference evidence="2" key="1">
    <citation type="submission" date="2020-10" db="EMBL/GenBank/DDBJ databases">
        <title>Genome Sequence of Monilinia vaccinii-corymbosi Sheds Light on Mummy Berry Disease Infection of Blueberry and Mating Type.</title>
        <authorList>
            <person name="Yow A.G."/>
            <person name="Zhang Y."/>
            <person name="Bansal K."/>
            <person name="Eacker S.M."/>
            <person name="Sullivan S."/>
            <person name="Liachko I."/>
            <person name="Cubeta M.A."/>
            <person name="Rollins J.A."/>
            <person name="Ashrafi H."/>
        </authorList>
    </citation>
    <scope>NUCLEOTIDE SEQUENCE</scope>
    <source>
        <strain evidence="2">RL-1</strain>
    </source>
</reference>
<name>A0A8A3P0T8_9HELO</name>
<feature type="compositionally biased region" description="Basic and acidic residues" evidence="1">
    <location>
        <begin position="67"/>
        <end position="83"/>
    </location>
</feature>
<dbReference type="OrthoDB" id="3550175at2759"/>
<dbReference type="Proteomes" id="UP000672032">
    <property type="component" value="Chromosome 1"/>
</dbReference>
<organism evidence="2 3">
    <name type="scientific">Monilinia vaccinii-corymbosi</name>
    <dbReference type="NCBI Taxonomy" id="61207"/>
    <lineage>
        <taxon>Eukaryota</taxon>
        <taxon>Fungi</taxon>
        <taxon>Dikarya</taxon>
        <taxon>Ascomycota</taxon>
        <taxon>Pezizomycotina</taxon>
        <taxon>Leotiomycetes</taxon>
        <taxon>Helotiales</taxon>
        <taxon>Sclerotiniaceae</taxon>
        <taxon>Monilinia</taxon>
    </lineage>
</organism>
<feature type="compositionally biased region" description="Polar residues" evidence="1">
    <location>
        <begin position="297"/>
        <end position="308"/>
    </location>
</feature>
<evidence type="ECO:0000313" key="3">
    <source>
        <dbReference type="Proteomes" id="UP000672032"/>
    </source>
</evidence>
<evidence type="ECO:0000313" key="2">
    <source>
        <dbReference type="EMBL" id="QSZ30040.1"/>
    </source>
</evidence>
<sequence>MLGFSAQVASRIPSTPLFRHGHNGGANSGMYSSSIPNLSSSTAPDRVEFPPEYPQDAKMPRYIFPPHKSEGDDEPHRPEESKRPGPISHVKSLFSIRSARVRKQDEKVAGKMVGRIRRFAPVLDDGADRCVCEYETSFSSFVSSPSVSLSVCTPSPSASSIASGISGGSTRSDREDPAFSSEYPSPLDARPCHHVFANCLTTDSYIAGCIILQNLKNCQVIDGDLSSMMPTPTLQPFLSRETDGVEWGEDYEILSRGSSISSVTITGTVLELDDVFGLEPSGLSRVPKSSEPHDQNVHSPSAHSNPQGVSDKDISTGQNHEAASHLLDACRGLDVAIADLWKHKGDWEESHHASRASKMMDRGEGSVESSTRRRQLSWDLGEIDEAIREGMSSSMFSNVIWASSQIRTSVVYWAMTDRATGTFNDDAIFEMIDELEELMLDMLFIWKVR</sequence>
<dbReference type="AlphaFoldDB" id="A0A8A3P0T8"/>
<dbReference type="EMBL" id="CP063405">
    <property type="protein sequence ID" value="QSZ30040.1"/>
    <property type="molecule type" value="Genomic_DNA"/>
</dbReference>
<feature type="compositionally biased region" description="Basic and acidic residues" evidence="1">
    <location>
        <begin position="351"/>
        <end position="365"/>
    </location>
</feature>
<feature type="region of interest" description="Disordered" evidence="1">
    <location>
        <begin position="351"/>
        <end position="370"/>
    </location>
</feature>
<keyword evidence="3" id="KW-1185">Reference proteome</keyword>
<gene>
    <name evidence="2" type="ORF">DSL72_004558</name>
</gene>